<evidence type="ECO:0000256" key="2">
    <source>
        <dbReference type="SAM" id="MobiDB-lite"/>
    </source>
</evidence>
<dbReference type="WBParaSite" id="HCON_00013340-00001">
    <property type="protein sequence ID" value="HCON_00013340-00001"/>
    <property type="gene ID" value="HCON_00013340"/>
</dbReference>
<dbReference type="OrthoDB" id="5866964at2759"/>
<organism evidence="4 5">
    <name type="scientific">Haemonchus contortus</name>
    <name type="common">Barber pole worm</name>
    <dbReference type="NCBI Taxonomy" id="6289"/>
    <lineage>
        <taxon>Eukaryota</taxon>
        <taxon>Metazoa</taxon>
        <taxon>Ecdysozoa</taxon>
        <taxon>Nematoda</taxon>
        <taxon>Chromadorea</taxon>
        <taxon>Rhabditida</taxon>
        <taxon>Rhabditina</taxon>
        <taxon>Rhabditomorpha</taxon>
        <taxon>Strongyloidea</taxon>
        <taxon>Trichostrongylidae</taxon>
        <taxon>Haemonchus</taxon>
    </lineage>
</organism>
<dbReference type="GO" id="GO:0008270">
    <property type="term" value="F:zinc ion binding"/>
    <property type="evidence" value="ECO:0007669"/>
    <property type="project" value="UniProtKB-KW"/>
</dbReference>
<dbReference type="Proteomes" id="UP000025227">
    <property type="component" value="Unplaced"/>
</dbReference>
<protein>
    <submittedName>
        <fullName evidence="5">C2H2-type domain-containing protein</fullName>
    </submittedName>
</protein>
<dbReference type="InterPro" id="IPR013087">
    <property type="entry name" value="Znf_C2H2_type"/>
</dbReference>
<dbReference type="InterPro" id="IPR052797">
    <property type="entry name" value="RegFact_GeneExpr_CellDeath"/>
</dbReference>
<evidence type="ECO:0000313" key="5">
    <source>
        <dbReference type="WBParaSite" id="HCON_00013340-00001"/>
    </source>
</evidence>
<dbReference type="PANTHER" id="PTHR33936">
    <property type="entry name" value="PROTEIN CBG17840"/>
    <property type="match status" value="1"/>
</dbReference>
<keyword evidence="1" id="KW-0862">Zinc</keyword>
<dbReference type="OMA" id="NGQYGCE"/>
<dbReference type="PROSITE" id="PS50157">
    <property type="entry name" value="ZINC_FINGER_C2H2_2"/>
    <property type="match status" value="1"/>
</dbReference>
<evidence type="ECO:0000256" key="1">
    <source>
        <dbReference type="PROSITE-ProRule" id="PRU00042"/>
    </source>
</evidence>
<reference evidence="5" key="1">
    <citation type="submission" date="2020-12" db="UniProtKB">
        <authorList>
            <consortium name="WormBaseParasite"/>
        </authorList>
    </citation>
    <scope>IDENTIFICATION</scope>
    <source>
        <strain evidence="5">MHco3</strain>
    </source>
</reference>
<name>A0A7I4XUL4_HAECO</name>
<keyword evidence="1" id="KW-0863">Zinc-finger</keyword>
<proteinExistence type="predicted"/>
<feature type="domain" description="C2H2-type" evidence="3">
    <location>
        <begin position="32"/>
        <end position="60"/>
    </location>
</feature>
<keyword evidence="1" id="KW-0479">Metal-binding</keyword>
<evidence type="ECO:0000259" key="3">
    <source>
        <dbReference type="PROSITE" id="PS50157"/>
    </source>
</evidence>
<keyword evidence="4" id="KW-1185">Reference proteome</keyword>
<accession>A0A7I4XUL4</accession>
<dbReference type="PROSITE" id="PS00028">
    <property type="entry name" value="ZINC_FINGER_C2H2_1"/>
    <property type="match status" value="1"/>
</dbReference>
<dbReference type="PANTHER" id="PTHR33936:SF24">
    <property type="entry name" value="C2H2-TYPE DOMAIN-CONTAINING PROTEIN"/>
    <property type="match status" value="1"/>
</dbReference>
<dbReference type="AlphaFoldDB" id="A0A7I4XUL4"/>
<evidence type="ECO:0000313" key="4">
    <source>
        <dbReference type="Proteomes" id="UP000025227"/>
    </source>
</evidence>
<feature type="region of interest" description="Disordered" evidence="2">
    <location>
        <begin position="426"/>
        <end position="447"/>
    </location>
</feature>
<sequence>MIDVHNYTQGEINRMKEEYRKNIQSRANKLTVYCPVCGEKFVDHENLANHCNERHSGDGANGVEQDYTVYSLTFQTKDEFEIFLREQCEKTMSSLYQRAYKGRSYSLRCNRSGPFRSASTVRARMSRKSVPHCSCFTNYTVNDDGTIQMKGCFGHIGHDIEPALLPLTEEQKQHLRRSLEGHSLEYVMRTMRSEFSPKTSRLHFVTKSDLRNVMEKCGVGPGFRNNNDLTSPQMRADENNLDDGKQILDEAKYPSGRMFFSGGKRRRLATASCKAQQRLTCHGSAVTHQEGKTVKIRSIANRKCEVQGEVSEKAYTTESNGQYGCEPGPSSNVEAAHSKTAKTEVECKNRPAAADPMVHNHEQMELRKALRRKIHMSYSVLSANVSALVNTDTKDAMVKLNEIHELIERASKITAGVLRINYRSPPSQSCPGLVGSPSLQRQSCTRERSNERNLVRIMTARVKDEKQLPSVQSYTR</sequence>